<proteinExistence type="predicted"/>
<feature type="transmembrane region" description="Helical" evidence="5">
    <location>
        <begin position="55"/>
        <end position="75"/>
    </location>
</feature>
<feature type="transmembrane region" description="Helical" evidence="5">
    <location>
        <begin position="421"/>
        <end position="439"/>
    </location>
</feature>
<dbReference type="PROSITE" id="PS50850">
    <property type="entry name" value="MFS"/>
    <property type="match status" value="1"/>
</dbReference>
<dbReference type="PANTHER" id="PTHR42718:SF39">
    <property type="entry name" value="ACTINORHODIN TRANSPORTER-RELATED"/>
    <property type="match status" value="1"/>
</dbReference>
<feature type="transmembrane region" description="Helical" evidence="5">
    <location>
        <begin position="87"/>
        <end position="106"/>
    </location>
</feature>
<reference evidence="7 8" key="1">
    <citation type="submission" date="2024-05" db="EMBL/GenBank/DDBJ databases">
        <authorList>
            <person name="Jiang F."/>
        </authorList>
    </citation>
    <scope>NUCLEOTIDE SEQUENCE [LARGE SCALE GENOMIC DNA]</scope>
    <source>
        <strain evidence="7 8">LZ166</strain>
    </source>
</reference>
<dbReference type="InterPro" id="IPR036259">
    <property type="entry name" value="MFS_trans_sf"/>
</dbReference>
<feature type="transmembrane region" description="Helical" evidence="5">
    <location>
        <begin position="20"/>
        <end position="43"/>
    </location>
</feature>
<dbReference type="CDD" id="cd17321">
    <property type="entry name" value="MFS_MMR_MDR_like"/>
    <property type="match status" value="1"/>
</dbReference>
<name>A0ABV3SLH1_9HYPH</name>
<dbReference type="Gene3D" id="1.20.1720.10">
    <property type="entry name" value="Multidrug resistance protein D"/>
    <property type="match status" value="1"/>
</dbReference>
<evidence type="ECO:0000256" key="2">
    <source>
        <dbReference type="ARBA" id="ARBA00022692"/>
    </source>
</evidence>
<keyword evidence="4 5" id="KW-0472">Membrane</keyword>
<organism evidence="7 8">
    <name type="scientific">Aquibium pacificus</name>
    <dbReference type="NCBI Taxonomy" id="3153579"/>
    <lineage>
        <taxon>Bacteria</taxon>
        <taxon>Pseudomonadati</taxon>
        <taxon>Pseudomonadota</taxon>
        <taxon>Alphaproteobacteria</taxon>
        <taxon>Hyphomicrobiales</taxon>
        <taxon>Phyllobacteriaceae</taxon>
        <taxon>Aquibium</taxon>
    </lineage>
</organism>
<evidence type="ECO:0000313" key="7">
    <source>
        <dbReference type="EMBL" id="MEX0407623.1"/>
    </source>
</evidence>
<dbReference type="InterPro" id="IPR020846">
    <property type="entry name" value="MFS_dom"/>
</dbReference>
<feature type="transmembrane region" description="Helical" evidence="5">
    <location>
        <begin position="279"/>
        <end position="306"/>
    </location>
</feature>
<evidence type="ECO:0000313" key="8">
    <source>
        <dbReference type="Proteomes" id="UP001556692"/>
    </source>
</evidence>
<evidence type="ECO:0000256" key="3">
    <source>
        <dbReference type="ARBA" id="ARBA00022989"/>
    </source>
</evidence>
<feature type="transmembrane region" description="Helical" evidence="5">
    <location>
        <begin position="236"/>
        <end position="258"/>
    </location>
</feature>
<feature type="transmembrane region" description="Helical" evidence="5">
    <location>
        <begin position="347"/>
        <end position="369"/>
    </location>
</feature>
<keyword evidence="8" id="KW-1185">Reference proteome</keyword>
<feature type="transmembrane region" description="Helical" evidence="5">
    <location>
        <begin position="459"/>
        <end position="477"/>
    </location>
</feature>
<evidence type="ECO:0000259" key="6">
    <source>
        <dbReference type="PROSITE" id="PS50850"/>
    </source>
</evidence>
<keyword evidence="3 5" id="KW-1133">Transmembrane helix</keyword>
<dbReference type="Gene3D" id="1.20.1250.20">
    <property type="entry name" value="MFS general substrate transporter like domains"/>
    <property type="match status" value="1"/>
</dbReference>
<dbReference type="InterPro" id="IPR011701">
    <property type="entry name" value="MFS"/>
</dbReference>
<dbReference type="Pfam" id="PF07690">
    <property type="entry name" value="MFS_1"/>
    <property type="match status" value="2"/>
</dbReference>
<comment type="caution">
    <text evidence="7">The sequence shown here is derived from an EMBL/GenBank/DDBJ whole genome shotgun (WGS) entry which is preliminary data.</text>
</comment>
<feature type="transmembrane region" description="Helical" evidence="5">
    <location>
        <begin position="318"/>
        <end position="335"/>
    </location>
</feature>
<dbReference type="RefSeq" id="WP_367955499.1">
    <property type="nucleotide sequence ID" value="NZ_JBDPGJ010000004.1"/>
</dbReference>
<dbReference type="SUPFAM" id="SSF103473">
    <property type="entry name" value="MFS general substrate transporter"/>
    <property type="match status" value="1"/>
</dbReference>
<dbReference type="PANTHER" id="PTHR42718">
    <property type="entry name" value="MAJOR FACILITATOR SUPERFAMILY MULTIDRUG TRANSPORTER MFSC"/>
    <property type="match status" value="1"/>
</dbReference>
<evidence type="ECO:0000256" key="4">
    <source>
        <dbReference type="ARBA" id="ARBA00023136"/>
    </source>
</evidence>
<feature type="transmembrane region" description="Helical" evidence="5">
    <location>
        <begin position="180"/>
        <end position="199"/>
    </location>
</feature>
<feature type="transmembrane region" description="Helical" evidence="5">
    <location>
        <begin position="211"/>
        <end position="230"/>
    </location>
</feature>
<comment type="subcellular location">
    <subcellularLocation>
        <location evidence="1">Membrane</location>
        <topology evidence="1">Multi-pass membrane protein</topology>
    </subcellularLocation>
</comment>
<accession>A0ABV3SLH1</accession>
<dbReference type="EMBL" id="JBDPGJ010000004">
    <property type="protein sequence ID" value="MEX0407623.1"/>
    <property type="molecule type" value="Genomic_DNA"/>
</dbReference>
<feature type="domain" description="Major facilitator superfamily (MFS) profile" evidence="6">
    <location>
        <begin position="21"/>
        <end position="483"/>
    </location>
</feature>
<feature type="transmembrane region" description="Helical" evidence="5">
    <location>
        <begin position="112"/>
        <end position="132"/>
    </location>
</feature>
<sequence>MSRSDRAPYAEPEIDPRRWISLFILLLAGFMNLIDVTIVNVALPRLQENLHATSSQIEWVVAAYVLAFALGLLPFGRLGDTIGRKRVFIAGVFCFTLFSALCGLAPDMPTLIVARVLQGLSGAMMMPQVLAITQVIFPPQERGFAFSLFGLSAGLASVAGPLTGGLLINADIYGLDWRPIFLVNIPIGIVTVAAAWRLLPPMAANHDLKHDLGGVALAALCVFLLVFPLIEGHSLGWPSWTFAMVASSAVAALIFVAFERSRARNGKSQLLPASLLTNNSYLLGIAMVTVFFSGVAGFFMVLAVFLQTGFDFSPLESGLTTVPFPLGVLVASIVSGRARGRWPRARIGGGAGLLVVGMFMLRLVVGGVADEVDHWQFLPPLFISGLGMGIAISSLFQTVLAQVPPRDAGSGSGAMQSFQQIGSALGIAIAGQIFFSTLAGNLSAGAGSHPAFVESLGNALYYECAAFALIVALVFFVKPVPVQGPAHGHRPQSVEA</sequence>
<feature type="transmembrane region" description="Helical" evidence="5">
    <location>
        <begin position="144"/>
        <end position="168"/>
    </location>
</feature>
<protein>
    <submittedName>
        <fullName evidence="7">MFS transporter</fullName>
    </submittedName>
</protein>
<feature type="transmembrane region" description="Helical" evidence="5">
    <location>
        <begin position="381"/>
        <end position="400"/>
    </location>
</feature>
<dbReference type="Proteomes" id="UP001556692">
    <property type="component" value="Unassembled WGS sequence"/>
</dbReference>
<evidence type="ECO:0000256" key="5">
    <source>
        <dbReference type="SAM" id="Phobius"/>
    </source>
</evidence>
<dbReference type="PRINTS" id="PR01036">
    <property type="entry name" value="TCRTETB"/>
</dbReference>
<gene>
    <name evidence="7" type="ORF">ABGN05_18345</name>
</gene>
<evidence type="ECO:0000256" key="1">
    <source>
        <dbReference type="ARBA" id="ARBA00004141"/>
    </source>
</evidence>
<keyword evidence="2 5" id="KW-0812">Transmembrane</keyword>